<dbReference type="EMBL" id="HACA01023232">
    <property type="protein sequence ID" value="CDW40593.1"/>
    <property type="molecule type" value="Transcribed_RNA"/>
</dbReference>
<sequence>MKELNTNPHSLSSNEIGGNYFRRQSSTLLQVQQGLPRINSQQILRITLSLSRTCDYFILIVLSSISKIIMTALENK</sequence>
<evidence type="ECO:0000313" key="1">
    <source>
        <dbReference type="EMBL" id="CDW40593.1"/>
    </source>
</evidence>
<proteinExistence type="predicted"/>
<name>A0A0K2UQR9_LEPSM</name>
<accession>A0A0K2UQR9</accession>
<organism evidence="1">
    <name type="scientific">Lepeophtheirus salmonis</name>
    <name type="common">Salmon louse</name>
    <name type="synonym">Caligus salmonis</name>
    <dbReference type="NCBI Taxonomy" id="72036"/>
    <lineage>
        <taxon>Eukaryota</taxon>
        <taxon>Metazoa</taxon>
        <taxon>Ecdysozoa</taxon>
        <taxon>Arthropoda</taxon>
        <taxon>Crustacea</taxon>
        <taxon>Multicrustacea</taxon>
        <taxon>Hexanauplia</taxon>
        <taxon>Copepoda</taxon>
        <taxon>Siphonostomatoida</taxon>
        <taxon>Caligidae</taxon>
        <taxon>Lepeophtheirus</taxon>
    </lineage>
</organism>
<reference evidence="1" key="1">
    <citation type="submission" date="2014-05" db="EMBL/GenBank/DDBJ databases">
        <authorList>
            <person name="Chronopoulou M."/>
        </authorList>
    </citation>
    <scope>NUCLEOTIDE SEQUENCE</scope>
    <source>
        <tissue evidence="1">Whole organism</tissue>
    </source>
</reference>
<protein>
    <submittedName>
        <fullName evidence="1">Uncharacterized protein</fullName>
    </submittedName>
</protein>
<dbReference type="AlphaFoldDB" id="A0A0K2UQR9"/>